<dbReference type="GO" id="GO:0003978">
    <property type="term" value="F:UDP-glucose 4-epimerase activity"/>
    <property type="evidence" value="ECO:0007669"/>
    <property type="project" value="UniProtKB-UniRule"/>
</dbReference>
<dbReference type="GO" id="GO:0005829">
    <property type="term" value="C:cytosol"/>
    <property type="evidence" value="ECO:0007669"/>
    <property type="project" value="TreeGrafter"/>
</dbReference>
<dbReference type="GO" id="GO:0006012">
    <property type="term" value="P:galactose metabolic process"/>
    <property type="evidence" value="ECO:0007669"/>
    <property type="project" value="UniProtKB-UniPathway"/>
</dbReference>
<gene>
    <name evidence="12" type="primary">galE</name>
    <name evidence="12" type="ORF">D3M59_10725</name>
</gene>
<name>A0A418PYH6_9SPHN</name>
<dbReference type="Gene3D" id="3.90.25.10">
    <property type="entry name" value="UDP-galactose 4-epimerase, domain 1"/>
    <property type="match status" value="1"/>
</dbReference>
<dbReference type="InterPro" id="IPR001509">
    <property type="entry name" value="Epimerase_deHydtase"/>
</dbReference>
<evidence type="ECO:0000259" key="11">
    <source>
        <dbReference type="Pfam" id="PF01370"/>
    </source>
</evidence>
<comment type="catalytic activity">
    <reaction evidence="1 10">
        <text>UDP-alpha-D-glucose = UDP-alpha-D-galactose</text>
        <dbReference type="Rhea" id="RHEA:22168"/>
        <dbReference type="ChEBI" id="CHEBI:58885"/>
        <dbReference type="ChEBI" id="CHEBI:66914"/>
        <dbReference type="EC" id="5.1.3.2"/>
    </reaction>
</comment>
<accession>A0A418PYH6</accession>
<dbReference type="InterPro" id="IPR036291">
    <property type="entry name" value="NAD(P)-bd_dom_sf"/>
</dbReference>
<dbReference type="PANTHER" id="PTHR43725">
    <property type="entry name" value="UDP-GLUCOSE 4-EPIMERASE"/>
    <property type="match status" value="1"/>
</dbReference>
<dbReference type="InterPro" id="IPR005886">
    <property type="entry name" value="UDP_G4E"/>
</dbReference>
<dbReference type="CDD" id="cd05247">
    <property type="entry name" value="UDP_G4E_1_SDR_e"/>
    <property type="match status" value="1"/>
</dbReference>
<sequence>MKVLLTGGLGFIGSHTAVALAAAGHEPVLFDNLSNSSPTVVKRVSQITGRSVSCVIADVRDASAVRKAMDDERVEAVVHFAALKAVAESVSSPLSYHANNVGGLLSLLEAMDDVGVRDIVFSSSATVYGEPHELPIDENHPTSAVNPYGRTKLICEQILSDLTRGSGEWRVSLLRYFNPVGGHPSGLIGESPLGKPNNLMPLLVRAAQKTGSGAHLSVFGTDYPTTDGSAVRDYVHVVDLAEGHVAALDRLATGDALQIYNLGTGRGTSVLELLAAFEKANNVAVPHVSAPRRDGDVAAMFASVDKAQRELGWRAQRGIEEMCLDSWLFATKSHSDLGGALPV</sequence>
<evidence type="ECO:0000256" key="5">
    <source>
        <dbReference type="ARBA" id="ARBA00013189"/>
    </source>
</evidence>
<dbReference type="UniPathway" id="UPA00214"/>
<keyword evidence="8" id="KW-0299">Galactose metabolism</keyword>
<evidence type="ECO:0000256" key="8">
    <source>
        <dbReference type="ARBA" id="ARBA00023144"/>
    </source>
</evidence>
<keyword evidence="13" id="KW-1185">Reference proteome</keyword>
<dbReference type="SUPFAM" id="SSF51735">
    <property type="entry name" value="NAD(P)-binding Rossmann-fold domains"/>
    <property type="match status" value="1"/>
</dbReference>
<dbReference type="Pfam" id="PF01370">
    <property type="entry name" value="Epimerase"/>
    <property type="match status" value="1"/>
</dbReference>
<comment type="pathway">
    <text evidence="3 10">Carbohydrate metabolism; galactose metabolism.</text>
</comment>
<dbReference type="PANTHER" id="PTHR43725:SF47">
    <property type="entry name" value="UDP-GLUCOSE 4-EPIMERASE"/>
    <property type="match status" value="1"/>
</dbReference>
<evidence type="ECO:0000256" key="4">
    <source>
        <dbReference type="ARBA" id="ARBA00007637"/>
    </source>
</evidence>
<evidence type="ECO:0000256" key="2">
    <source>
        <dbReference type="ARBA" id="ARBA00001911"/>
    </source>
</evidence>
<evidence type="ECO:0000313" key="12">
    <source>
        <dbReference type="EMBL" id="RIX27022.1"/>
    </source>
</evidence>
<dbReference type="PRINTS" id="PR01713">
    <property type="entry name" value="NUCEPIMERASE"/>
</dbReference>
<dbReference type="AlphaFoldDB" id="A0A418PYH6"/>
<comment type="similarity">
    <text evidence="4 10">Belongs to the NAD(P)-dependent epimerase/dehydratase family.</text>
</comment>
<evidence type="ECO:0000256" key="6">
    <source>
        <dbReference type="ARBA" id="ARBA00018569"/>
    </source>
</evidence>
<evidence type="ECO:0000256" key="1">
    <source>
        <dbReference type="ARBA" id="ARBA00000083"/>
    </source>
</evidence>
<organism evidence="12 13">
    <name type="scientific">Sphingomonas edaphi</name>
    <dbReference type="NCBI Taxonomy" id="2315689"/>
    <lineage>
        <taxon>Bacteria</taxon>
        <taxon>Pseudomonadati</taxon>
        <taxon>Pseudomonadota</taxon>
        <taxon>Alphaproteobacteria</taxon>
        <taxon>Sphingomonadales</taxon>
        <taxon>Sphingomonadaceae</taxon>
        <taxon>Sphingomonas</taxon>
    </lineage>
</organism>
<protein>
    <recommendedName>
        <fullName evidence="6 10">UDP-glucose 4-epimerase</fullName>
        <ecNumber evidence="5 10">5.1.3.2</ecNumber>
    </recommendedName>
</protein>
<keyword evidence="10" id="KW-0119">Carbohydrate metabolism</keyword>
<feature type="domain" description="NAD-dependent epimerase/dehydratase" evidence="11">
    <location>
        <begin position="3"/>
        <end position="263"/>
    </location>
</feature>
<reference evidence="12 13" key="1">
    <citation type="submission" date="2018-09" db="EMBL/GenBank/DDBJ databases">
        <title>Sphingomonas sp. DAC4.</title>
        <authorList>
            <person name="Seo T."/>
        </authorList>
    </citation>
    <scope>NUCLEOTIDE SEQUENCE [LARGE SCALE GENOMIC DNA]</scope>
    <source>
        <strain evidence="12 13">DAC4</strain>
    </source>
</reference>
<evidence type="ECO:0000256" key="3">
    <source>
        <dbReference type="ARBA" id="ARBA00004947"/>
    </source>
</evidence>
<comment type="caution">
    <text evidence="12">The sequence shown here is derived from an EMBL/GenBank/DDBJ whole genome shotgun (WGS) entry which is preliminary data.</text>
</comment>
<dbReference type="EMBL" id="QXTF01000004">
    <property type="protein sequence ID" value="RIX27022.1"/>
    <property type="molecule type" value="Genomic_DNA"/>
</dbReference>
<dbReference type="RefSeq" id="WP_119533678.1">
    <property type="nucleotide sequence ID" value="NZ_QXTF01000004.1"/>
</dbReference>
<evidence type="ECO:0000256" key="10">
    <source>
        <dbReference type="RuleBase" id="RU366046"/>
    </source>
</evidence>
<proteinExistence type="inferred from homology"/>
<dbReference type="Proteomes" id="UP000285023">
    <property type="component" value="Unassembled WGS sequence"/>
</dbReference>
<comment type="subunit">
    <text evidence="10">Homodimer.</text>
</comment>
<dbReference type="NCBIfam" id="TIGR01179">
    <property type="entry name" value="galE"/>
    <property type="match status" value="1"/>
</dbReference>
<evidence type="ECO:0000256" key="7">
    <source>
        <dbReference type="ARBA" id="ARBA00023027"/>
    </source>
</evidence>
<keyword evidence="7 10" id="KW-0520">NAD</keyword>
<dbReference type="EC" id="5.1.3.2" evidence="5 10"/>
<evidence type="ECO:0000256" key="9">
    <source>
        <dbReference type="ARBA" id="ARBA00023235"/>
    </source>
</evidence>
<dbReference type="Gene3D" id="3.40.50.720">
    <property type="entry name" value="NAD(P)-binding Rossmann-like Domain"/>
    <property type="match status" value="1"/>
</dbReference>
<comment type="cofactor">
    <cofactor evidence="2 10">
        <name>NAD(+)</name>
        <dbReference type="ChEBI" id="CHEBI:57540"/>
    </cofactor>
</comment>
<evidence type="ECO:0000313" key="13">
    <source>
        <dbReference type="Proteomes" id="UP000285023"/>
    </source>
</evidence>
<dbReference type="OrthoDB" id="9801785at2"/>
<keyword evidence="9 10" id="KW-0413">Isomerase</keyword>